<dbReference type="Pfam" id="PF00155">
    <property type="entry name" value="Aminotran_1_2"/>
    <property type="match status" value="1"/>
</dbReference>
<dbReference type="InterPro" id="IPR015422">
    <property type="entry name" value="PyrdxlP-dep_Trfase_small"/>
</dbReference>
<name>A0ABV8SAD2_9BACL</name>
<evidence type="ECO:0000259" key="5">
    <source>
        <dbReference type="Pfam" id="PF13480"/>
    </source>
</evidence>
<reference evidence="7" key="1">
    <citation type="journal article" date="2019" name="Int. J. Syst. Evol. Microbiol.">
        <title>The Global Catalogue of Microorganisms (GCM) 10K type strain sequencing project: providing services to taxonomists for standard genome sequencing and annotation.</title>
        <authorList>
            <consortium name="The Broad Institute Genomics Platform"/>
            <consortium name="The Broad Institute Genome Sequencing Center for Infectious Disease"/>
            <person name="Wu L."/>
            <person name="Ma J."/>
        </authorList>
    </citation>
    <scope>NUCLEOTIDE SEQUENCE [LARGE SCALE GENOMIC DNA]</scope>
    <source>
        <strain evidence="7">CGMCC 4.1641</strain>
    </source>
</reference>
<dbReference type="InterPro" id="IPR016181">
    <property type="entry name" value="Acyl_CoA_acyltransferase"/>
</dbReference>
<dbReference type="Gene3D" id="3.90.1150.10">
    <property type="entry name" value="Aspartate Aminotransferase, domain 1"/>
    <property type="match status" value="1"/>
</dbReference>
<dbReference type="PANTHER" id="PTHR13693">
    <property type="entry name" value="CLASS II AMINOTRANSFERASE/8-AMINO-7-OXONONANOATE SYNTHASE"/>
    <property type="match status" value="1"/>
</dbReference>
<organism evidence="6 7">
    <name type="scientific">Cohnella boryungensis</name>
    <dbReference type="NCBI Taxonomy" id="768479"/>
    <lineage>
        <taxon>Bacteria</taxon>
        <taxon>Bacillati</taxon>
        <taxon>Bacillota</taxon>
        <taxon>Bacilli</taxon>
        <taxon>Bacillales</taxon>
        <taxon>Paenibacillaceae</taxon>
        <taxon>Cohnella</taxon>
    </lineage>
</organism>
<evidence type="ECO:0000313" key="7">
    <source>
        <dbReference type="Proteomes" id="UP001595755"/>
    </source>
</evidence>
<dbReference type="RefSeq" id="WP_204606227.1">
    <property type="nucleotide sequence ID" value="NZ_JBHSED010000026.1"/>
</dbReference>
<comment type="caution">
    <text evidence="6">The sequence shown here is derived from an EMBL/GenBank/DDBJ whole genome shotgun (WGS) entry which is preliminary data.</text>
</comment>
<comment type="subunit">
    <text evidence="2">Homodimer.</text>
</comment>
<dbReference type="InterPro" id="IPR038740">
    <property type="entry name" value="BioF2-like_GNAT_dom"/>
</dbReference>
<evidence type="ECO:0000313" key="6">
    <source>
        <dbReference type="EMBL" id="MFC4304528.1"/>
    </source>
</evidence>
<keyword evidence="3" id="KW-0808">Transferase</keyword>
<dbReference type="InterPro" id="IPR050087">
    <property type="entry name" value="AON_synthase_class-II"/>
</dbReference>
<dbReference type="InterPro" id="IPR015421">
    <property type="entry name" value="PyrdxlP-dep_Trfase_major"/>
</dbReference>
<gene>
    <name evidence="6" type="ORF">ACFO1S_13955</name>
</gene>
<evidence type="ECO:0000259" key="4">
    <source>
        <dbReference type="Pfam" id="PF00155"/>
    </source>
</evidence>
<dbReference type="Pfam" id="PF13480">
    <property type="entry name" value="Acetyltransf_6"/>
    <property type="match status" value="1"/>
</dbReference>
<protein>
    <submittedName>
        <fullName evidence="6">Aminotransferase class I/II-fold pyridoxal phosphate-dependent enzyme</fullName>
    </submittedName>
</protein>
<evidence type="ECO:0000256" key="2">
    <source>
        <dbReference type="ARBA" id="ARBA00011738"/>
    </source>
</evidence>
<dbReference type="InterPro" id="IPR015424">
    <property type="entry name" value="PyrdxlP-dep_Trfase"/>
</dbReference>
<dbReference type="SUPFAM" id="SSF55729">
    <property type="entry name" value="Acyl-CoA N-acyltransferases (Nat)"/>
    <property type="match status" value="1"/>
</dbReference>
<feature type="domain" description="Aminotransferase class I/classII large" evidence="4">
    <location>
        <begin position="45"/>
        <end position="394"/>
    </location>
</feature>
<keyword evidence="7" id="KW-1185">Reference proteome</keyword>
<dbReference type="SUPFAM" id="SSF53383">
    <property type="entry name" value="PLP-dependent transferases"/>
    <property type="match status" value="1"/>
</dbReference>
<dbReference type="Gene3D" id="3.40.640.10">
    <property type="entry name" value="Type I PLP-dependent aspartate aminotransferase-like (Major domain)"/>
    <property type="match status" value="1"/>
</dbReference>
<dbReference type="GO" id="GO:0008483">
    <property type="term" value="F:transaminase activity"/>
    <property type="evidence" value="ECO:0007669"/>
    <property type="project" value="UniProtKB-KW"/>
</dbReference>
<accession>A0ABV8SAD2</accession>
<dbReference type="EMBL" id="JBHSED010000026">
    <property type="protein sequence ID" value="MFC4304528.1"/>
    <property type="molecule type" value="Genomic_DNA"/>
</dbReference>
<dbReference type="PANTHER" id="PTHR13693:SF3">
    <property type="entry name" value="LD36009P"/>
    <property type="match status" value="1"/>
</dbReference>
<proteinExistence type="predicted"/>
<feature type="domain" description="BioF2-like acetyltransferase" evidence="5">
    <location>
        <begin position="631"/>
        <end position="779"/>
    </location>
</feature>
<dbReference type="Proteomes" id="UP001595755">
    <property type="component" value="Unassembled WGS sequence"/>
</dbReference>
<keyword evidence="6" id="KW-0032">Aminotransferase</keyword>
<comment type="cofactor">
    <cofactor evidence="1">
        <name>pyridoxal 5'-phosphate</name>
        <dbReference type="ChEBI" id="CHEBI:597326"/>
    </cofactor>
</comment>
<evidence type="ECO:0000256" key="1">
    <source>
        <dbReference type="ARBA" id="ARBA00001933"/>
    </source>
</evidence>
<sequence>MMSKTDDPLQHLYQMVKDAAASGIVHHQSEDEFHTGRTLRIHDRDLINFGLCSYLGLETDPRLKQGAIEAVNQFGVQFSVSRAYVSNRLYTELEELLGRIFGGQPVLVTQNTTLGHLAALPVIIEPNDAVLVDFQVHHSVQTTVNQVRTKKVHIEYIRNDDMEQLEERIAALREHHRRVWYLCDGIYSMYGNEASVKKLEELLNKYEQFHLYIDDAHGMSWSGKHGRGFVLNQIELHERMIVVVSLSKSFSAGGGAIVFPNFELYHKVRSCGGPMIFSIPLNPPTLGAAVASAKLHLSEELALLQEQLMDKIRYFNRTAQAYHLPLVNATDNPIRFIGVGLPKLAYAAVRSLQDRGFYTNIAAYPAVPMRRSGIRITITNYHTKEDILALIQTIAHTLPEIVQEGGGSMDKLYKVFKMPVPQSLEANGEARPSAAALSLEHHTSITAIRPEEWNGLLGGRGFEWHFLRGLECTFRDQPLRESNWSFHYYIVRDSNGVPVLATFCTGVLLKDDILETGEVSKAVELERMRDPYFLTSDCLVMGSLLTEGNHLYLDRHGDWRTALSMLIEELHAEQARSHANTIMLRDIPVEDEELTGCLTQHGYLQKAMPESNVLVLSCSNELEYLSQLSKSARAVVRKEVLAYEHMFQMEVLTSDSPAPSEQLIRDLHALYLNVQQRKHDLNLYPLPMNLWSEMLNHPGWELLVFRISPEHGGDPDGRPVGFMSCYLGEDHYVMSMVGIDSQYTESHHVYRQTFYQSIKRAIQFQRRTVYMGIDANKEKQRFRATTHSSYMYYQTSDHYNFHVLENIKASLGNAVALSR</sequence>
<dbReference type="InterPro" id="IPR004839">
    <property type="entry name" value="Aminotransferase_I/II_large"/>
</dbReference>
<evidence type="ECO:0000256" key="3">
    <source>
        <dbReference type="ARBA" id="ARBA00022679"/>
    </source>
</evidence>